<dbReference type="EMBL" id="CP108140">
    <property type="protein sequence ID" value="WTP91450.1"/>
    <property type="molecule type" value="Genomic_DNA"/>
</dbReference>
<name>A0AAU1ICN9_9ACTN</name>
<evidence type="ECO:0000313" key="1">
    <source>
        <dbReference type="EMBL" id="WTP91450.1"/>
    </source>
</evidence>
<reference evidence="1" key="1">
    <citation type="submission" date="2022-10" db="EMBL/GenBank/DDBJ databases">
        <title>The complete genomes of actinobacterial strains from the NBC collection.</title>
        <authorList>
            <person name="Joergensen T.S."/>
            <person name="Alvarez Arevalo M."/>
            <person name="Sterndorff E.B."/>
            <person name="Faurdal D."/>
            <person name="Vuksanovic O."/>
            <person name="Mourched A.-S."/>
            <person name="Charusanti P."/>
            <person name="Shaw S."/>
            <person name="Blin K."/>
            <person name="Weber T."/>
        </authorList>
    </citation>
    <scope>NUCLEOTIDE SEQUENCE</scope>
    <source>
        <strain evidence="1">NBC 00180</strain>
    </source>
</reference>
<gene>
    <name evidence="1" type="ORF">OG477_41950</name>
</gene>
<organism evidence="1">
    <name type="scientific">Streptomyces sp. NBC_00180</name>
    <dbReference type="NCBI Taxonomy" id="2903632"/>
    <lineage>
        <taxon>Bacteria</taxon>
        <taxon>Bacillati</taxon>
        <taxon>Actinomycetota</taxon>
        <taxon>Actinomycetes</taxon>
        <taxon>Kitasatosporales</taxon>
        <taxon>Streptomycetaceae</taxon>
        <taxon>Streptomyces</taxon>
    </lineage>
</organism>
<accession>A0AAU1ICN9</accession>
<proteinExistence type="predicted"/>
<sequence length="155" mass="16990">MSTALIARPTPSGFTGRFCTRGGSPDRLEGLLLRAVTHYFHGHVAVAQAYLIDAHPAGWYRIGGDFTSETGYRHDKKESLANLCYCHGETKAPPRELDATGAAEAGVDWAYVLETDHLKVLTPVRNGWYEVRSTPWPYLPLAVQHSDLIPAISAA</sequence>
<dbReference type="AlphaFoldDB" id="A0AAU1ICN9"/>
<protein>
    <submittedName>
        <fullName evidence="1">Uncharacterized protein</fullName>
    </submittedName>
</protein>